<protein>
    <submittedName>
        <fullName evidence="2">Uncharacterized protein</fullName>
    </submittedName>
</protein>
<reference evidence="2" key="1">
    <citation type="journal article" date="2021" name="Proc. Natl. Acad. Sci. U.S.A.">
        <title>Three genomes in the algal genus Volvox reveal the fate of a haploid sex-determining region after a transition to homothallism.</title>
        <authorList>
            <person name="Yamamoto K."/>
            <person name="Hamaji T."/>
            <person name="Kawai-Toyooka H."/>
            <person name="Matsuzaki R."/>
            <person name="Takahashi F."/>
            <person name="Nishimura Y."/>
            <person name="Kawachi M."/>
            <person name="Noguchi H."/>
            <person name="Minakuchi Y."/>
            <person name="Umen J.G."/>
            <person name="Toyoda A."/>
            <person name="Nozaki H."/>
        </authorList>
    </citation>
    <scope>NUCLEOTIDE SEQUENCE</scope>
    <source>
        <strain evidence="2">NIES-3785</strain>
    </source>
</reference>
<feature type="compositionally biased region" description="Low complexity" evidence="1">
    <location>
        <begin position="280"/>
        <end position="289"/>
    </location>
</feature>
<gene>
    <name evidence="2" type="ORF">Vretimale_5895</name>
</gene>
<accession>A0A8J4G6G7</accession>
<dbReference type="AlphaFoldDB" id="A0A8J4G6G7"/>
<feature type="compositionally biased region" description="Polar residues" evidence="1">
    <location>
        <begin position="178"/>
        <end position="206"/>
    </location>
</feature>
<feature type="compositionally biased region" description="Gly residues" evidence="1">
    <location>
        <begin position="1142"/>
        <end position="1155"/>
    </location>
</feature>
<name>A0A8J4G6G7_9CHLO</name>
<feature type="region of interest" description="Disordered" evidence="1">
    <location>
        <begin position="863"/>
        <end position="884"/>
    </location>
</feature>
<feature type="compositionally biased region" description="Gly residues" evidence="1">
    <location>
        <begin position="1009"/>
        <end position="1028"/>
    </location>
</feature>
<proteinExistence type="predicted"/>
<feature type="compositionally biased region" description="Acidic residues" evidence="1">
    <location>
        <begin position="1167"/>
        <end position="1187"/>
    </location>
</feature>
<feature type="region of interest" description="Disordered" evidence="1">
    <location>
        <begin position="441"/>
        <end position="472"/>
    </location>
</feature>
<evidence type="ECO:0000313" key="2">
    <source>
        <dbReference type="EMBL" id="GIM01032.1"/>
    </source>
</evidence>
<evidence type="ECO:0000256" key="1">
    <source>
        <dbReference type="SAM" id="MobiDB-lite"/>
    </source>
</evidence>
<feature type="region of interest" description="Disordered" evidence="1">
    <location>
        <begin position="157"/>
        <end position="251"/>
    </location>
</feature>
<feature type="compositionally biased region" description="Polar residues" evidence="1">
    <location>
        <begin position="266"/>
        <end position="279"/>
    </location>
</feature>
<feature type="compositionally biased region" description="Acidic residues" evidence="1">
    <location>
        <begin position="241"/>
        <end position="251"/>
    </location>
</feature>
<dbReference type="Proteomes" id="UP000722791">
    <property type="component" value="Unassembled WGS sequence"/>
</dbReference>
<sequence length="1229" mass="121370">MPPTVAATNVIGDFQEDSKPNAGVSWGHRVNGSEPMVLGVPRAAQAQAATGGSNVTTAQRIMKANGIKVPPTRSKPVTPVSVSAPAMVSAAAAAAAAASRQVPRQPKLAEVIEERPMPSCCFALLFSFIGSRSGNGVDGGTAVGGTASGAIFGGSGGAGGSGSGIRSPNDSGHLPSPVNRSLTVSNSGRGAPSVTMSSFRQANQSIKRVPQSARSRVPSAPSRARSATARNDAANTHDWDQESEGEFEELEDFNNEDIESLRAANSGVSQQDDSPVSVTGSSRTPSRATSSAAAAYAAGSKAMPKSILKSSKRVRSAATCLGFPPDTGQPPVTSADSCTSRSTYSAAAPPGFTSTSRISLVGAPPAPAVGGPAVADSSSGGGGSECTIGLAQGNGGVGGYGGGSCTGLARPGVSSLKLTADELLGLLMAQGKLTEHDVQELGLTPGTEPRGSPGGGGSTGSGSPVAPSQSSGIAPTAAVAQVVLGGVGAGSGTNCFVRSPGLSSDTAIPPVLTTLRGSDTGSAAQQRVRFGVPQVVRASSVSNPEVCLREPREAGSPPQSLSNASHRVRFGGEEPVCEVQSSRAFGGTALVLPTANNAAAAAGSPGAAAGAMVGNAESLDVLLAAAVVTEGENTRRVGLSVLGCQQQQHQQLPQLPQQQQQQQQHLQLLLQTDHRNAFLEGFSDRERERGEGLPLPLTSLTPLQLPRQHAGPGGGGLVAATGAAMASSTAAGTGGGGGGATAPTAARRMASDLDSSLDLDEVLSSTARHLGDSHTSQQVATELSNGGGCGGAVDNNRRVSLAALPSLPSSVLGPLLPSVASAGSGAPLPAASLAQTASAPVQNNAPPLRPEILALRLSPPDVALGRGSGGGDGGSGSYRSSDSGITRLSAVQPRHSTRHSCNGDAGSFIPAATAAASVAAAAASTRVMTPPSPGTGAHLHPFRLAATSGLASRPGSAGSTTSVTAFGSWAPPPQGMALLPPPPTGSGALASEVTSGQCSSASISDSGFAPGGGGGGSGSAGGGGGVRGVGTIWASGSAGPPHTVASKKPISPRGEETAAWPAPKPGMGAVDFLALRKLQSHLKRSGKARASTSGVETQRLLRIPTPQPGSSRATWCDGAVRGDSGESFDNEDCGQEARLAPGPGGGGGGGGGGGRSVRFTAPVVFEVEAEADDSDDDRDGGEDEATAEAEPGWGGHVAGAAEGTGRHRSRAPTARGGERLGVATAGGWL</sequence>
<organism evidence="2 3">
    <name type="scientific">Volvox reticuliferus</name>
    <dbReference type="NCBI Taxonomy" id="1737510"/>
    <lineage>
        <taxon>Eukaryota</taxon>
        <taxon>Viridiplantae</taxon>
        <taxon>Chlorophyta</taxon>
        <taxon>core chlorophytes</taxon>
        <taxon>Chlorophyceae</taxon>
        <taxon>CS clade</taxon>
        <taxon>Chlamydomonadales</taxon>
        <taxon>Volvocaceae</taxon>
        <taxon>Volvox</taxon>
    </lineage>
</organism>
<comment type="caution">
    <text evidence="2">The sequence shown here is derived from an EMBL/GenBank/DDBJ whole genome shotgun (WGS) entry which is preliminary data.</text>
</comment>
<evidence type="ECO:0000313" key="3">
    <source>
        <dbReference type="Proteomes" id="UP000722791"/>
    </source>
</evidence>
<feature type="compositionally biased region" description="Gly residues" evidence="1">
    <location>
        <begin position="866"/>
        <end position="876"/>
    </location>
</feature>
<feature type="compositionally biased region" description="Low complexity" evidence="1">
    <location>
        <begin position="212"/>
        <end position="230"/>
    </location>
</feature>
<feature type="region of interest" description="Disordered" evidence="1">
    <location>
        <begin position="1120"/>
        <end position="1229"/>
    </location>
</feature>
<feature type="region of interest" description="Disordered" evidence="1">
    <location>
        <begin position="264"/>
        <end position="289"/>
    </location>
</feature>
<feature type="region of interest" description="Disordered" evidence="1">
    <location>
        <begin position="1001"/>
        <end position="1063"/>
    </location>
</feature>
<dbReference type="EMBL" id="BNCQ01000008">
    <property type="protein sequence ID" value="GIM01032.1"/>
    <property type="molecule type" value="Genomic_DNA"/>
</dbReference>